<dbReference type="PANTHER" id="PTHR44154">
    <property type="entry name" value="QUINONE OXIDOREDUCTASE"/>
    <property type="match status" value="1"/>
</dbReference>
<evidence type="ECO:0000259" key="2">
    <source>
        <dbReference type="SMART" id="SM00829"/>
    </source>
</evidence>
<dbReference type="EMBL" id="MU003695">
    <property type="protein sequence ID" value="KAF2814119.1"/>
    <property type="molecule type" value="Genomic_DNA"/>
</dbReference>
<dbReference type="SUPFAM" id="SSF50129">
    <property type="entry name" value="GroES-like"/>
    <property type="match status" value="1"/>
</dbReference>
<keyword evidence="4" id="KW-1185">Reference proteome</keyword>
<dbReference type="GeneID" id="54465094"/>
<dbReference type="GO" id="GO:0016491">
    <property type="term" value="F:oxidoreductase activity"/>
    <property type="evidence" value="ECO:0007669"/>
    <property type="project" value="InterPro"/>
</dbReference>
<evidence type="ECO:0000256" key="1">
    <source>
        <dbReference type="ARBA" id="ARBA00022857"/>
    </source>
</evidence>
<organism evidence="3">
    <name type="scientific">Mytilinidion resinicola</name>
    <dbReference type="NCBI Taxonomy" id="574789"/>
    <lineage>
        <taxon>Eukaryota</taxon>
        <taxon>Fungi</taxon>
        <taxon>Dikarya</taxon>
        <taxon>Ascomycota</taxon>
        <taxon>Pezizomycotina</taxon>
        <taxon>Dothideomycetes</taxon>
        <taxon>Pleosporomycetidae</taxon>
        <taxon>Mytilinidiales</taxon>
        <taxon>Mytilinidiaceae</taxon>
        <taxon>Mytilinidion</taxon>
    </lineage>
</organism>
<reference evidence="3 5" key="1">
    <citation type="journal article" date="2020" name="Stud. Mycol.">
        <title>101 Dothideomycetes genomes: a test case for predicting lifestyles and emergence of pathogens.</title>
        <authorList>
            <person name="Haridas S."/>
            <person name="Albert R."/>
            <person name="Binder M."/>
            <person name="Bloem J."/>
            <person name="Labutti K."/>
            <person name="Salamov A."/>
            <person name="Andreopoulos B."/>
            <person name="Baker S."/>
            <person name="Barry K."/>
            <person name="Bills G."/>
            <person name="Bluhm B."/>
            <person name="Cannon C."/>
            <person name="Castanera R."/>
            <person name="Culley D."/>
            <person name="Daum C."/>
            <person name="Ezra D."/>
            <person name="Gonzalez J."/>
            <person name="Henrissat B."/>
            <person name="Kuo A."/>
            <person name="Liang C."/>
            <person name="Lipzen A."/>
            <person name="Lutzoni F."/>
            <person name="Magnuson J."/>
            <person name="Mondo S."/>
            <person name="Nolan M."/>
            <person name="Ohm R."/>
            <person name="Pangilinan J."/>
            <person name="Park H.-J."/>
            <person name="Ramirez L."/>
            <person name="Alfaro M."/>
            <person name="Sun H."/>
            <person name="Tritt A."/>
            <person name="Yoshinaga Y."/>
            <person name="Zwiers L.-H."/>
            <person name="Turgeon B."/>
            <person name="Goodwin S."/>
            <person name="Spatafora J."/>
            <person name="Crous P."/>
            <person name="Grigoriev I."/>
        </authorList>
    </citation>
    <scope>NUCLEOTIDE SEQUENCE</scope>
    <source>
        <strain evidence="3 5">CBS 304.34</strain>
    </source>
</reference>
<keyword evidence="1" id="KW-0521">NADP</keyword>
<dbReference type="Proteomes" id="UP000504636">
    <property type="component" value="Unplaced"/>
</dbReference>
<accession>A0A6A6Z058</accession>
<evidence type="ECO:0000313" key="3">
    <source>
        <dbReference type="EMBL" id="KAF2814119.1"/>
    </source>
</evidence>
<dbReference type="InterPro" id="IPR013149">
    <property type="entry name" value="ADH-like_C"/>
</dbReference>
<evidence type="ECO:0000313" key="4">
    <source>
        <dbReference type="Proteomes" id="UP000504636"/>
    </source>
</evidence>
<dbReference type="PANTHER" id="PTHR44154:SF1">
    <property type="entry name" value="QUINONE OXIDOREDUCTASE"/>
    <property type="match status" value="1"/>
</dbReference>
<dbReference type="InterPro" id="IPR011032">
    <property type="entry name" value="GroES-like_sf"/>
</dbReference>
<evidence type="ECO:0000313" key="5">
    <source>
        <dbReference type="RefSeq" id="XP_033581083.1"/>
    </source>
</evidence>
<dbReference type="SUPFAM" id="SSF51735">
    <property type="entry name" value="NAD(P)-binding Rossmann-fold domains"/>
    <property type="match status" value="1"/>
</dbReference>
<reference evidence="5" key="3">
    <citation type="submission" date="2025-04" db="UniProtKB">
        <authorList>
            <consortium name="RefSeq"/>
        </authorList>
    </citation>
    <scope>IDENTIFICATION</scope>
    <source>
        <strain evidence="5">CBS 304.34</strain>
    </source>
</reference>
<dbReference type="OrthoDB" id="203908at2759"/>
<feature type="domain" description="Enoyl reductase (ER)" evidence="2">
    <location>
        <begin position="16"/>
        <end position="303"/>
    </location>
</feature>
<name>A0A6A6Z058_9PEZI</name>
<reference evidence="5" key="2">
    <citation type="submission" date="2020-04" db="EMBL/GenBank/DDBJ databases">
        <authorList>
            <consortium name="NCBI Genome Project"/>
        </authorList>
    </citation>
    <scope>NUCLEOTIDE SEQUENCE</scope>
    <source>
        <strain evidence="5">CBS 304.34</strain>
    </source>
</reference>
<dbReference type="Pfam" id="PF00107">
    <property type="entry name" value="ADH_zinc_N"/>
    <property type="match status" value="1"/>
</dbReference>
<dbReference type="SMART" id="SM00829">
    <property type="entry name" value="PKS_ER"/>
    <property type="match status" value="1"/>
</dbReference>
<dbReference type="InterPro" id="IPR020843">
    <property type="entry name" value="ER"/>
</dbReference>
<dbReference type="InterPro" id="IPR051603">
    <property type="entry name" value="Zinc-ADH_QOR/CCCR"/>
</dbReference>
<protein>
    <submittedName>
        <fullName evidence="3 5">Zn-dependent oxidoreductase</fullName>
    </submittedName>
</protein>
<sequence>MTPPVTMGAVVLRSPGPPDVLEVETVPTPVPKAGELLIKIKAAGLKRSEPVSRRGHVPVMAFSLPRILGVEFGEAIATCMEGLGRVRDDGYVEYCVVPVAHEVLGACLEMLQTAWGSLVLALKVEKGERLLVIGGTTSVGLAAVSLAKHYGLWVAATTRKKENMDLLKEAGVDEILLDNGNLAEEIGEAEQKFEKVLELVGTVTLKDSVACVKPKGIICVAGIVGDQCVFENFALMSAIPFTVCLPTYAGDVDQFMEMPFKKLLELVAKGKLGIRVGRTFTLDNVAEAHRVMELSRACGEVVVLPQSRIGRS</sequence>
<gene>
    <name evidence="3 5" type="ORF">BDZ99DRAFT_506875</name>
</gene>
<dbReference type="RefSeq" id="XP_033581083.1">
    <property type="nucleotide sequence ID" value="XM_033724201.1"/>
</dbReference>
<dbReference type="InterPro" id="IPR036291">
    <property type="entry name" value="NAD(P)-bd_dom_sf"/>
</dbReference>
<dbReference type="AlphaFoldDB" id="A0A6A6Z058"/>
<proteinExistence type="predicted"/>
<dbReference type="Gene3D" id="3.90.180.10">
    <property type="entry name" value="Medium-chain alcohol dehydrogenases, catalytic domain"/>
    <property type="match status" value="1"/>
</dbReference>